<comment type="caution">
    <text evidence="1">The sequence shown here is derived from an EMBL/GenBank/DDBJ whole genome shotgun (WGS) entry which is preliminary data.</text>
</comment>
<keyword evidence="2" id="KW-1185">Reference proteome</keyword>
<protein>
    <submittedName>
        <fullName evidence="1">Transcriptional regulator</fullName>
    </submittedName>
</protein>
<accession>A0A372M7H7</accession>
<dbReference type="AlphaFoldDB" id="A0A372M7H7"/>
<reference evidence="1 2" key="1">
    <citation type="submission" date="2018-08" db="EMBL/GenBank/DDBJ databases">
        <title>Isolation, diversity and antifungal activity of Actinobacteria from wheat.</title>
        <authorList>
            <person name="Han C."/>
        </authorList>
    </citation>
    <scope>NUCLEOTIDE SEQUENCE [LARGE SCALE GENOMIC DNA]</scope>
    <source>
        <strain evidence="1 2">NEAU-YY421</strain>
    </source>
</reference>
<dbReference type="EMBL" id="QUAK01000051">
    <property type="protein sequence ID" value="RFU86894.1"/>
    <property type="molecule type" value="Genomic_DNA"/>
</dbReference>
<dbReference type="Proteomes" id="UP000263094">
    <property type="component" value="Unassembled WGS sequence"/>
</dbReference>
<gene>
    <name evidence="1" type="ORF">DY218_09630</name>
</gene>
<evidence type="ECO:0000313" key="2">
    <source>
        <dbReference type="Proteomes" id="UP000263094"/>
    </source>
</evidence>
<dbReference type="OrthoDB" id="3296614at2"/>
<dbReference type="RefSeq" id="WP_128555506.1">
    <property type="nucleotide sequence ID" value="NZ_QUAK01000051.1"/>
</dbReference>
<proteinExistence type="predicted"/>
<sequence length="117" mass="13263">MSHTDEMSEAEQHRVKFARRLPASLAELTGPTSGTVELPLHVVWSGLNTFDLANPRQRMGLYRTVLAEGMREDLCRHLNQDLLLSLWPTLRTLIGRSVRDVWEDAFPQLRRAAQAAA</sequence>
<evidence type="ECO:0000313" key="1">
    <source>
        <dbReference type="EMBL" id="RFU86894.1"/>
    </source>
</evidence>
<organism evidence="1 2">
    <name type="scientific">Streptomyces triticagri</name>
    <dbReference type="NCBI Taxonomy" id="2293568"/>
    <lineage>
        <taxon>Bacteria</taxon>
        <taxon>Bacillati</taxon>
        <taxon>Actinomycetota</taxon>
        <taxon>Actinomycetes</taxon>
        <taxon>Kitasatosporales</taxon>
        <taxon>Streptomycetaceae</taxon>
        <taxon>Streptomyces</taxon>
    </lineage>
</organism>
<name>A0A372M7H7_9ACTN</name>